<feature type="domain" description="CCHC-type" evidence="6">
    <location>
        <begin position="226"/>
        <end position="242"/>
    </location>
</feature>
<dbReference type="Pfam" id="PF08284">
    <property type="entry name" value="RVP_2"/>
    <property type="match status" value="1"/>
</dbReference>
<dbReference type="Pfam" id="PF00078">
    <property type="entry name" value="RVT_1"/>
    <property type="match status" value="1"/>
</dbReference>
<feature type="region of interest" description="Disordered" evidence="5">
    <location>
        <begin position="131"/>
        <end position="201"/>
    </location>
</feature>
<dbReference type="InterPro" id="IPR043502">
    <property type="entry name" value="DNA/RNA_pol_sf"/>
</dbReference>
<dbReference type="SUPFAM" id="SSF56672">
    <property type="entry name" value="DNA/RNA polymerases"/>
    <property type="match status" value="1"/>
</dbReference>
<protein>
    <recommendedName>
        <fullName evidence="6">CCHC-type domain-containing protein</fullName>
    </recommendedName>
</protein>
<dbReference type="InterPro" id="IPR056924">
    <property type="entry name" value="SH3_Tf2-1"/>
</dbReference>
<dbReference type="InterPro" id="IPR043128">
    <property type="entry name" value="Rev_trsase/Diguanyl_cyclase"/>
</dbReference>
<feature type="region of interest" description="Disordered" evidence="5">
    <location>
        <begin position="1"/>
        <end position="53"/>
    </location>
</feature>
<dbReference type="InterPro" id="IPR050951">
    <property type="entry name" value="Retrovirus_Pol_polyprotein"/>
</dbReference>
<keyword evidence="3" id="KW-0238">DNA-binding</keyword>
<dbReference type="Gene3D" id="3.30.420.10">
    <property type="entry name" value="Ribonuclease H-like superfamily/Ribonuclease H"/>
    <property type="match status" value="1"/>
</dbReference>
<evidence type="ECO:0000256" key="5">
    <source>
        <dbReference type="SAM" id="MobiDB-lite"/>
    </source>
</evidence>
<reference evidence="8" key="1">
    <citation type="submission" date="2025-08" db="UniProtKB">
        <authorList>
            <consortium name="RefSeq"/>
        </authorList>
    </citation>
    <scope>IDENTIFICATION</scope>
    <source>
        <tissue evidence="8">Leaves</tissue>
    </source>
</reference>
<dbReference type="Pfam" id="PF17919">
    <property type="entry name" value="RT_RNaseH_2"/>
    <property type="match status" value="1"/>
</dbReference>
<dbReference type="Gene3D" id="3.10.10.10">
    <property type="entry name" value="HIV Type 1 Reverse Transcriptase, subunit A, domain 1"/>
    <property type="match status" value="1"/>
</dbReference>
<evidence type="ECO:0000256" key="2">
    <source>
        <dbReference type="ARBA" id="ARBA00022750"/>
    </source>
</evidence>
<evidence type="ECO:0000313" key="7">
    <source>
        <dbReference type="Proteomes" id="UP001652660"/>
    </source>
</evidence>
<feature type="compositionally biased region" description="Basic and acidic residues" evidence="5">
    <location>
        <begin position="1"/>
        <end position="24"/>
    </location>
</feature>
<dbReference type="Pfam" id="PF24626">
    <property type="entry name" value="SH3_Tf2-1"/>
    <property type="match status" value="1"/>
</dbReference>
<keyword evidence="4" id="KW-0511">Multifunctional enzyme</keyword>
<dbReference type="InterPro" id="IPR036397">
    <property type="entry name" value="RNaseH_sf"/>
</dbReference>
<dbReference type="Gene3D" id="4.10.60.10">
    <property type="entry name" value="Zinc finger, CCHC-type"/>
    <property type="match status" value="1"/>
</dbReference>
<dbReference type="RefSeq" id="XP_071914094.1">
    <property type="nucleotide sequence ID" value="XM_072057993.1"/>
</dbReference>
<feature type="compositionally biased region" description="Gly residues" evidence="5">
    <location>
        <begin position="181"/>
        <end position="196"/>
    </location>
</feature>
<dbReference type="InterPro" id="IPR000477">
    <property type="entry name" value="RT_dom"/>
</dbReference>
<keyword evidence="2" id="KW-0378">Hydrolase</keyword>
<accession>A0ABM4V3K4</accession>
<evidence type="ECO:0000256" key="3">
    <source>
        <dbReference type="ARBA" id="ARBA00023125"/>
    </source>
</evidence>
<dbReference type="Proteomes" id="UP001652660">
    <property type="component" value="Chromosome 7c"/>
</dbReference>
<dbReference type="InterPro" id="IPR041577">
    <property type="entry name" value="RT_RNaseH_2"/>
</dbReference>
<evidence type="ECO:0000259" key="6">
    <source>
        <dbReference type="SMART" id="SM00343"/>
    </source>
</evidence>
<gene>
    <name evidence="8" type="primary">LOC140010680</name>
</gene>
<evidence type="ECO:0000256" key="4">
    <source>
        <dbReference type="ARBA" id="ARBA00023268"/>
    </source>
</evidence>
<keyword evidence="7" id="KW-1185">Reference proteome</keyword>
<dbReference type="CDD" id="cd01647">
    <property type="entry name" value="RT_LTR"/>
    <property type="match status" value="1"/>
</dbReference>
<dbReference type="GeneID" id="140010680"/>
<evidence type="ECO:0000313" key="8">
    <source>
        <dbReference type="RefSeq" id="XP_071914094.1"/>
    </source>
</evidence>
<sequence length="1074" mass="121781">MEDKRSRTKKTNRERGSRRGREGEQVQEPVPEPIEEREAAVEQQPEPQTAGGDQVATAIQQMTNILTRLVEQQGQGSVNQPRDPDSGKVRRFIQGLNVELQEALAAVQINTFTEVLEKALRIETARTQVRNFHAKRKGAPSGAQGSVRGERSMPPAKSGRGAGSGRFSNTFRGSAPRGNAQRGGQGGRGQGRGFTQGGQTSTPRVTCGYCGKLNHTEDECWRKARKCLRCGSADHQMVNCPLISDTQSTARSNPKPTTAGGARSRVPARVYSLDQTTVLEPTKVVEGTIPVFHRLARILIDPGATHSFVNPAFMLGIDSKVERLPYDLEVRTPTGMDWLAHYHARVDCKMKVVEFCIPGEATLKLDVRGMIASSALISGIRARKLLSRGARGYLAFLINTPGEKTKLEDMPVISEYPDVFPEELESLPPEREIEFKVDLVPGTTPISKTPYRMAPAELKELKVQLQDLLERGFIHESESPWGAPVLFVKKKDGSLRLCIDYRGLNAVTIKNKYPLPHIDELFDQLQGAVVFSKLDLRQGFVVVFIDDILVYSRSREEHEQHLRIVLQTLREHQLFAKFSKCEFWLEEVGFLGHIISKDGLAVDPAKVEAVAKWKQPENPTEVRSFLGLAGYYRRFIKNFSRIAGPLTNLTKKQGKYIWDVKCENGFQELKKQFTMAPVLALPSGKDSYTVYTDASKEGLGCVLMQNRKVIAYASRKLKTHEQNYPTHDLELAAVVFALKKWRHYLYGVTFEANVVADALSRKAQLASSIVREWGLLEDVCEWKPRLESEKVVFGNIETKSALMERIKEGQVKDPIVQKWVERVKKGELPNFNLSPDGILKFRNRVVVPRDEELKREILEESHCSRYTVKAEHQKPSGSWSQYLTLVEFAYNNSYHFSIQMAPYEALYGRRCRSPIHWDEIGERKVIDPATIPWVEEAYEKVRVIRQRLQTAQSRQKSYADHRRKDLEFEIGDKVFLRITSLKGKIRSGKGKKLQPRYIGPFKVLQRIGKVAYRLELLASLSRIHDVFHVSLLKKYHSDPTHILPPEDVELDESLTYEERPIQILDRKWKKQLGS</sequence>
<evidence type="ECO:0000256" key="1">
    <source>
        <dbReference type="ARBA" id="ARBA00022670"/>
    </source>
</evidence>
<dbReference type="SMART" id="SM00343">
    <property type="entry name" value="ZnF_C2HC"/>
    <property type="match status" value="2"/>
</dbReference>
<dbReference type="CDD" id="cd09274">
    <property type="entry name" value="RNase_HI_RT_Ty3"/>
    <property type="match status" value="1"/>
</dbReference>
<dbReference type="InterPro" id="IPR036875">
    <property type="entry name" value="Znf_CCHC_sf"/>
</dbReference>
<feature type="domain" description="CCHC-type" evidence="6">
    <location>
        <begin position="206"/>
        <end position="222"/>
    </location>
</feature>
<dbReference type="PANTHER" id="PTHR37984:SF5">
    <property type="entry name" value="PROTEIN NYNRIN-LIKE"/>
    <property type="match status" value="1"/>
</dbReference>
<keyword evidence="2" id="KW-0064">Aspartyl protease</keyword>
<dbReference type="PANTHER" id="PTHR37984">
    <property type="entry name" value="PROTEIN CBG26694"/>
    <property type="match status" value="1"/>
</dbReference>
<keyword evidence="1" id="KW-0645">Protease</keyword>
<dbReference type="SUPFAM" id="SSF57756">
    <property type="entry name" value="Retrovirus zinc finger-like domains"/>
    <property type="match status" value="1"/>
</dbReference>
<dbReference type="InterPro" id="IPR001878">
    <property type="entry name" value="Znf_CCHC"/>
</dbReference>
<dbReference type="Gene3D" id="3.30.70.270">
    <property type="match status" value="3"/>
</dbReference>
<organism evidence="7 8">
    <name type="scientific">Coffea arabica</name>
    <name type="common">Arabian coffee</name>
    <dbReference type="NCBI Taxonomy" id="13443"/>
    <lineage>
        <taxon>Eukaryota</taxon>
        <taxon>Viridiplantae</taxon>
        <taxon>Streptophyta</taxon>
        <taxon>Embryophyta</taxon>
        <taxon>Tracheophyta</taxon>
        <taxon>Spermatophyta</taxon>
        <taxon>Magnoliopsida</taxon>
        <taxon>eudicotyledons</taxon>
        <taxon>Gunneridae</taxon>
        <taxon>Pentapetalae</taxon>
        <taxon>asterids</taxon>
        <taxon>lamiids</taxon>
        <taxon>Gentianales</taxon>
        <taxon>Rubiaceae</taxon>
        <taxon>Ixoroideae</taxon>
        <taxon>Gardenieae complex</taxon>
        <taxon>Bertiereae - Coffeeae clade</taxon>
        <taxon>Coffeeae</taxon>
        <taxon>Coffea</taxon>
    </lineage>
</organism>
<proteinExistence type="predicted"/>
<name>A0ABM4V3K4_COFAR</name>